<evidence type="ECO:0000313" key="4">
    <source>
        <dbReference type="EMBL" id="TFJ84326.1"/>
    </source>
</evidence>
<dbReference type="PANTHER" id="PTHR34556:SF2">
    <property type="entry name" value="PROTEIN TAB2 HOMOLOG, CHLOROPLASTIC"/>
    <property type="match status" value="1"/>
</dbReference>
<dbReference type="InterPro" id="IPR046760">
    <property type="entry name" value="Tab2-like_N"/>
</dbReference>
<dbReference type="EMBL" id="SDOX01000019">
    <property type="protein sequence ID" value="TFJ84326.1"/>
    <property type="molecule type" value="Genomic_DNA"/>
</dbReference>
<dbReference type="Pfam" id="PF20429">
    <property type="entry name" value="Tab2-like_C"/>
    <property type="match status" value="1"/>
</dbReference>
<keyword evidence="5" id="KW-1185">Reference proteome</keyword>
<dbReference type="GO" id="GO:0003723">
    <property type="term" value="F:RNA binding"/>
    <property type="evidence" value="ECO:0007669"/>
    <property type="project" value="InterPro"/>
</dbReference>
<evidence type="ECO:0000259" key="2">
    <source>
        <dbReference type="Pfam" id="PF06485"/>
    </source>
</evidence>
<evidence type="ECO:0000313" key="5">
    <source>
        <dbReference type="Proteomes" id="UP000355283"/>
    </source>
</evidence>
<comment type="caution">
    <text evidence="4">The sequence shown here is derived from an EMBL/GenBank/DDBJ whole genome shotgun (WGS) entry which is preliminary data.</text>
</comment>
<evidence type="ECO:0000256" key="1">
    <source>
        <dbReference type="SAM" id="SignalP"/>
    </source>
</evidence>
<organism evidence="4 5">
    <name type="scientific">Nannochloropsis salina CCMP1776</name>
    <dbReference type="NCBI Taxonomy" id="1027361"/>
    <lineage>
        <taxon>Eukaryota</taxon>
        <taxon>Sar</taxon>
        <taxon>Stramenopiles</taxon>
        <taxon>Ochrophyta</taxon>
        <taxon>Eustigmatophyceae</taxon>
        <taxon>Eustigmatales</taxon>
        <taxon>Monodopsidaceae</taxon>
        <taxon>Microchloropsis</taxon>
        <taxon>Microchloropsis salina</taxon>
    </lineage>
</organism>
<reference evidence="4 5" key="1">
    <citation type="submission" date="2019-01" db="EMBL/GenBank/DDBJ databases">
        <title>Nuclear Genome Assembly of the Microalgal Biofuel strain Nannochloropsis salina CCMP1776.</title>
        <authorList>
            <person name="Hovde B."/>
        </authorList>
    </citation>
    <scope>NUCLEOTIDE SEQUENCE [LARGE SCALE GENOMIC DNA]</scope>
    <source>
        <strain evidence="4 5">CCMP1776</strain>
    </source>
</reference>
<accession>A0A4D9CZ70</accession>
<feature type="signal peptide" evidence="1">
    <location>
        <begin position="1"/>
        <end position="20"/>
    </location>
</feature>
<dbReference type="Proteomes" id="UP000355283">
    <property type="component" value="Unassembled WGS sequence"/>
</dbReference>
<dbReference type="OrthoDB" id="3833at2759"/>
<dbReference type="Pfam" id="PF06485">
    <property type="entry name" value="Tab2-like_N"/>
    <property type="match status" value="1"/>
</dbReference>
<gene>
    <name evidence="4" type="ORF">NSK_004317</name>
</gene>
<feature type="domain" description="RNA-binding protein Tab2/Atab2 C-terminal" evidence="3">
    <location>
        <begin position="204"/>
        <end position="347"/>
    </location>
</feature>
<dbReference type="InterPro" id="IPR046761">
    <property type="entry name" value="Tab2-like_C"/>
</dbReference>
<protein>
    <submittedName>
        <fullName evidence="4">Uncharacterized protein</fullName>
    </submittedName>
</protein>
<dbReference type="InterPro" id="IPR009472">
    <property type="entry name" value="Tab2-like"/>
</dbReference>
<proteinExistence type="predicted"/>
<name>A0A4D9CZ70_9STRA</name>
<dbReference type="PANTHER" id="PTHR34556">
    <property type="match status" value="1"/>
</dbReference>
<feature type="domain" description="RNA-binding protein Tab2-like N-terminal" evidence="2">
    <location>
        <begin position="78"/>
        <end position="179"/>
    </location>
</feature>
<feature type="chain" id="PRO_5020031717" evidence="1">
    <location>
        <begin position="21"/>
        <end position="351"/>
    </location>
</feature>
<evidence type="ECO:0000259" key="3">
    <source>
        <dbReference type="Pfam" id="PF20429"/>
    </source>
</evidence>
<dbReference type="AlphaFoldDB" id="A0A4D9CZ70"/>
<sequence length="351" mass="40477">MAALVLQTLALATFLMPLEAFLCDYFPSPLRSQPRRQQDYQDAWHERNIHHRHVFASLGQKSTASRQDTVKERLAQEWELDCYSRPVVGEDGKKLWELMVCDSLGEFRAVETMPSNMVNSRELRKLVEKVIEDAPVKPRVIRFFRNAMFNMVSLALKDLKVRVVPSRSTNALYSWIDEREREVYAKLPGYDPQMRDSNDVFGLREPEVMPDGLMGDKYAFMCLPISQFLDGEVNYENSGIGRLFQLDASLPRDEQVQGLVIYSSRAKSIAAWLQSMELCFIKANFSKRIMVLEVGIDTQYLMATLNDIRRVEAQIFEQGKEKLGGVHFLALQTDEESDGVEGFFLLRERKR</sequence>
<keyword evidence="1" id="KW-0732">Signal</keyword>